<evidence type="ECO:0000256" key="1">
    <source>
        <dbReference type="SAM" id="Phobius"/>
    </source>
</evidence>
<accession>A0A8H4BEX5</accession>
<keyword evidence="1" id="KW-1133">Transmembrane helix</keyword>
<keyword evidence="1" id="KW-0472">Membrane</keyword>
<name>A0A8H4BEX5_MUCCL</name>
<protein>
    <submittedName>
        <fullName evidence="2">Uncharacterized protein</fullName>
    </submittedName>
</protein>
<organism evidence="2 3">
    <name type="scientific">Mucor circinelloides f. lusitanicus</name>
    <name type="common">Mucor racemosus var. lusitanicus</name>
    <dbReference type="NCBI Taxonomy" id="29924"/>
    <lineage>
        <taxon>Eukaryota</taxon>
        <taxon>Fungi</taxon>
        <taxon>Fungi incertae sedis</taxon>
        <taxon>Mucoromycota</taxon>
        <taxon>Mucoromycotina</taxon>
        <taxon>Mucoromycetes</taxon>
        <taxon>Mucorales</taxon>
        <taxon>Mucorineae</taxon>
        <taxon>Mucoraceae</taxon>
        <taxon>Mucor</taxon>
    </lineage>
</organism>
<dbReference type="Proteomes" id="UP000469890">
    <property type="component" value="Unassembled WGS sequence"/>
</dbReference>
<gene>
    <name evidence="2" type="ORF">FB192DRAFT_1382370</name>
</gene>
<keyword evidence="1" id="KW-0812">Transmembrane</keyword>
<dbReference type="EMBL" id="JAAECE010000005">
    <property type="protein sequence ID" value="KAF1800796.1"/>
    <property type="molecule type" value="Genomic_DNA"/>
</dbReference>
<evidence type="ECO:0000313" key="3">
    <source>
        <dbReference type="Proteomes" id="UP000469890"/>
    </source>
</evidence>
<feature type="transmembrane region" description="Helical" evidence="1">
    <location>
        <begin position="39"/>
        <end position="66"/>
    </location>
</feature>
<evidence type="ECO:0000313" key="2">
    <source>
        <dbReference type="EMBL" id="KAF1800796.1"/>
    </source>
</evidence>
<reference evidence="2 3" key="1">
    <citation type="submission" date="2019-09" db="EMBL/GenBank/DDBJ databases">
        <authorList>
            <consortium name="DOE Joint Genome Institute"/>
            <person name="Mondo S.J."/>
            <person name="Navarro-Mendoza M.I."/>
            <person name="Perez-Arques C."/>
            <person name="Panchal S."/>
            <person name="Nicolas F.E."/>
            <person name="Ganguly P."/>
            <person name="Pangilinan J."/>
            <person name="Grigoriev I."/>
            <person name="Heitman J."/>
            <person name="Sanya K."/>
            <person name="Garre V."/>
        </authorList>
    </citation>
    <scope>NUCLEOTIDE SEQUENCE [LARGE SCALE GENOMIC DNA]</scope>
    <source>
        <strain evidence="2 3">MU402</strain>
    </source>
</reference>
<comment type="caution">
    <text evidence="2">The sequence shown here is derived from an EMBL/GenBank/DDBJ whole genome shotgun (WGS) entry which is preliminary data.</text>
</comment>
<proteinExistence type="predicted"/>
<dbReference type="AlphaFoldDB" id="A0A8H4BEX5"/>
<feature type="transmembrane region" description="Helical" evidence="1">
    <location>
        <begin position="72"/>
        <end position="95"/>
    </location>
</feature>
<sequence length="138" mass="15515">MTTMMIHLPQEDQIMEMMVIAMLTTWCSRKLPLPQYLPLLLGLVLISNKLAFLMICLVVLVIFLILTSTLAMVAMTTTMAMMMAVSALVFSITVVPTATRIRSLSRLSPTEPIHHFLLDMSLHLLPLLRLLLNQVLPL</sequence>